<dbReference type="InterPro" id="IPR043128">
    <property type="entry name" value="Rev_trsase/Diguanyl_cyclase"/>
</dbReference>
<dbReference type="SUPFAM" id="SSF56672">
    <property type="entry name" value="DNA/RNA polymerases"/>
    <property type="match status" value="1"/>
</dbReference>
<comment type="caution">
    <text evidence="4">The sequence shown here is derived from an EMBL/GenBank/DDBJ whole genome shotgun (WGS) entry which is preliminary data.</text>
</comment>
<accession>A0ABR3MEG8</accession>
<keyword evidence="5" id="KW-1185">Reference proteome</keyword>
<sequence length="257" mass="28606">MDDLFVAARDETTCAADTVTLLKHLAEEGHKVSLSKLQFVKQQVTFLGHVITPNSKSLSDKRVQGIKDVPKPITKKQMLSFLGMCSYCRTFIPNYAILEQPLRSLTIEKGLKSTDKIEWTAEAEEAFANIKIQLSQAPVLGLPNADKRFVQMVDEKTGFMTSVLLQHHGDRLRPVAYFSSKLDPIAAGLPLCLRAVAAAEQAVMASREFVEGDREEHHCCLTTLEQECTPRPDLSDMQFENCDNVLFVDGSAIHKQA</sequence>
<dbReference type="Proteomes" id="UP001558613">
    <property type="component" value="Unassembled WGS sequence"/>
</dbReference>
<protein>
    <recommendedName>
        <fullName evidence="2">ribonuclease H</fullName>
        <ecNumber evidence="2">3.1.26.4</ecNumber>
    </recommendedName>
</protein>
<dbReference type="Gene3D" id="3.30.70.270">
    <property type="match status" value="2"/>
</dbReference>
<dbReference type="EC" id="3.1.26.4" evidence="2"/>
<evidence type="ECO:0000259" key="3">
    <source>
        <dbReference type="PROSITE" id="PS50878"/>
    </source>
</evidence>
<dbReference type="InterPro" id="IPR041577">
    <property type="entry name" value="RT_RNaseH_2"/>
</dbReference>
<dbReference type="InterPro" id="IPR043502">
    <property type="entry name" value="DNA/RNA_pol_sf"/>
</dbReference>
<dbReference type="PANTHER" id="PTHR33064">
    <property type="entry name" value="POL PROTEIN"/>
    <property type="match status" value="1"/>
</dbReference>
<reference evidence="4 5" key="1">
    <citation type="submission" date="2023-09" db="EMBL/GenBank/DDBJ databases">
        <authorList>
            <person name="Wang M."/>
        </authorList>
    </citation>
    <scope>NUCLEOTIDE SEQUENCE [LARGE SCALE GENOMIC DNA]</scope>
    <source>
        <strain evidence="4">GT-2023</strain>
        <tissue evidence="4">Liver</tissue>
    </source>
</reference>
<evidence type="ECO:0000256" key="2">
    <source>
        <dbReference type="ARBA" id="ARBA00012180"/>
    </source>
</evidence>
<dbReference type="EMBL" id="JAYMGO010000013">
    <property type="protein sequence ID" value="KAL1263451.1"/>
    <property type="molecule type" value="Genomic_DNA"/>
</dbReference>
<dbReference type="Gene3D" id="3.10.20.370">
    <property type="match status" value="1"/>
</dbReference>
<proteinExistence type="inferred from homology"/>
<evidence type="ECO:0000313" key="4">
    <source>
        <dbReference type="EMBL" id="KAL1263451.1"/>
    </source>
</evidence>
<dbReference type="PANTHER" id="PTHR33064:SF37">
    <property type="entry name" value="RIBONUCLEASE H"/>
    <property type="match status" value="1"/>
</dbReference>
<organism evidence="4 5">
    <name type="scientific">Cirrhinus molitorella</name>
    <name type="common">mud carp</name>
    <dbReference type="NCBI Taxonomy" id="172907"/>
    <lineage>
        <taxon>Eukaryota</taxon>
        <taxon>Metazoa</taxon>
        <taxon>Chordata</taxon>
        <taxon>Craniata</taxon>
        <taxon>Vertebrata</taxon>
        <taxon>Euteleostomi</taxon>
        <taxon>Actinopterygii</taxon>
        <taxon>Neopterygii</taxon>
        <taxon>Teleostei</taxon>
        <taxon>Ostariophysi</taxon>
        <taxon>Cypriniformes</taxon>
        <taxon>Cyprinidae</taxon>
        <taxon>Labeoninae</taxon>
        <taxon>Labeonini</taxon>
        <taxon>Cirrhinus</taxon>
    </lineage>
</organism>
<evidence type="ECO:0000313" key="5">
    <source>
        <dbReference type="Proteomes" id="UP001558613"/>
    </source>
</evidence>
<dbReference type="InterPro" id="IPR000477">
    <property type="entry name" value="RT_dom"/>
</dbReference>
<feature type="domain" description="Reverse transcriptase" evidence="3">
    <location>
        <begin position="1"/>
        <end position="51"/>
    </location>
</feature>
<dbReference type="InterPro" id="IPR051320">
    <property type="entry name" value="Viral_Replic_Matur_Polypro"/>
</dbReference>
<name>A0ABR3MEG8_9TELE</name>
<gene>
    <name evidence="4" type="ORF">QQF64_006190</name>
</gene>
<evidence type="ECO:0000256" key="1">
    <source>
        <dbReference type="ARBA" id="ARBA00010879"/>
    </source>
</evidence>
<comment type="similarity">
    <text evidence="1">Belongs to the beta type-B retroviral polymerase family. HERV class-II K(HML-2) pol subfamily.</text>
</comment>
<dbReference type="PROSITE" id="PS50878">
    <property type="entry name" value="RT_POL"/>
    <property type="match status" value="1"/>
</dbReference>
<dbReference type="Pfam" id="PF17919">
    <property type="entry name" value="RT_RNaseH_2"/>
    <property type="match status" value="1"/>
</dbReference>